<protein>
    <submittedName>
        <fullName evidence="1">Uncharacterized protein</fullName>
    </submittedName>
</protein>
<evidence type="ECO:0000313" key="1">
    <source>
        <dbReference type="EMBL" id="OWK55535.1"/>
    </source>
</evidence>
<proteinExistence type="predicted"/>
<dbReference type="Proteomes" id="UP000197619">
    <property type="component" value="Unassembled WGS sequence"/>
</dbReference>
<reference evidence="1 2" key="1">
    <citation type="submission" date="2017-05" db="EMBL/GenBank/DDBJ databases">
        <title>Genome of assembly of the Bengalese finch, Lonchura striata domestica.</title>
        <authorList>
            <person name="Colquitt B.M."/>
            <person name="Brainard M.S."/>
        </authorList>
    </citation>
    <scope>NUCLEOTIDE SEQUENCE [LARGE SCALE GENOMIC DNA]</scope>
    <source>
        <strain evidence="1">White83orange57</strain>
    </source>
</reference>
<accession>A0A218UP36</accession>
<evidence type="ECO:0000313" key="2">
    <source>
        <dbReference type="Proteomes" id="UP000197619"/>
    </source>
</evidence>
<comment type="caution">
    <text evidence="1">The sequence shown here is derived from an EMBL/GenBank/DDBJ whole genome shotgun (WGS) entry which is preliminary data.</text>
</comment>
<gene>
    <name evidence="1" type="ORF">RLOC_00000020</name>
</gene>
<keyword evidence="2" id="KW-1185">Reference proteome</keyword>
<name>A0A218UP36_9PASE</name>
<dbReference type="EMBL" id="MUZQ01000198">
    <property type="protein sequence ID" value="OWK55535.1"/>
    <property type="molecule type" value="Genomic_DNA"/>
</dbReference>
<dbReference type="AlphaFoldDB" id="A0A218UP36"/>
<organism evidence="1 2">
    <name type="scientific">Lonchura striata</name>
    <name type="common">white-rumped munia</name>
    <dbReference type="NCBI Taxonomy" id="40157"/>
    <lineage>
        <taxon>Eukaryota</taxon>
        <taxon>Metazoa</taxon>
        <taxon>Chordata</taxon>
        <taxon>Craniata</taxon>
        <taxon>Vertebrata</taxon>
        <taxon>Euteleostomi</taxon>
        <taxon>Archelosauria</taxon>
        <taxon>Archosauria</taxon>
        <taxon>Dinosauria</taxon>
        <taxon>Saurischia</taxon>
        <taxon>Theropoda</taxon>
        <taxon>Coelurosauria</taxon>
        <taxon>Aves</taxon>
        <taxon>Neognathae</taxon>
        <taxon>Neoaves</taxon>
        <taxon>Telluraves</taxon>
        <taxon>Australaves</taxon>
        <taxon>Passeriformes</taxon>
        <taxon>Passeroidea</taxon>
        <taxon>Estrildidae</taxon>
        <taxon>Estrildinae</taxon>
        <taxon>Lonchura</taxon>
    </lineage>
</organism>
<sequence length="103" mass="11938">MTASFIIRAAYQMCLSVIFFDEIDALAPLRSNKQDQIHRQEKKFSKFLHKTGSQSHWTTYLKSWLKNALDTVVRILKPYVPKLVSVLCGIAILSYMKADRDCR</sequence>